<comment type="subcellular location">
    <subcellularLocation>
        <location evidence="1">Cell envelope</location>
    </subcellularLocation>
</comment>
<dbReference type="GO" id="GO:0030313">
    <property type="term" value="C:cell envelope"/>
    <property type="evidence" value="ECO:0007669"/>
    <property type="project" value="UniProtKB-SubCell"/>
</dbReference>
<dbReference type="Pfam" id="PF01297">
    <property type="entry name" value="ZnuA"/>
    <property type="match status" value="1"/>
</dbReference>
<dbReference type="AlphaFoldDB" id="A0A097SPK3"/>
<sequence length="318" mass="32483">MSLVGSALTAAVVATACGTSEVTDTAGDGPIRIVASTNVWGSIAGAVAGEHAEVEAIIEEPSADPHSFEASPADAAAITQASLVVYNGGGYDEFVDDVLGSSSRDVPTVEAFTLAENAADTPDEAAAHDDEDGTDDHSGHVHGAINEHLWYDTDVVAGVAQQIAEQLSSLDPDNAGAYEANAEAFGARLADVDNVIAAIAASAPGARVAQTEPIAHYLVEAAGLDDITPGEFEDAVENGNDPSPAAIADTLTLVGDKRVRVLIYNIQTESSVTANLRTAAESAGVPVVEVTETLPEDTDYLTWLSATTQSLADAVAAN</sequence>
<dbReference type="GO" id="GO:0046872">
    <property type="term" value="F:metal ion binding"/>
    <property type="evidence" value="ECO:0007669"/>
    <property type="project" value="UniProtKB-KW"/>
</dbReference>
<dbReference type="InterPro" id="IPR006127">
    <property type="entry name" value="ZnuA-like"/>
</dbReference>
<proteinExistence type="predicted"/>
<evidence type="ECO:0000256" key="5">
    <source>
        <dbReference type="SAM" id="MobiDB-lite"/>
    </source>
</evidence>
<dbReference type="SUPFAM" id="SSF53807">
    <property type="entry name" value="Helical backbone' metal receptor"/>
    <property type="match status" value="1"/>
</dbReference>
<evidence type="ECO:0000256" key="4">
    <source>
        <dbReference type="ARBA" id="ARBA00022729"/>
    </source>
</evidence>
<evidence type="ECO:0000256" key="1">
    <source>
        <dbReference type="ARBA" id="ARBA00004196"/>
    </source>
</evidence>
<organism evidence="6">
    <name type="scientific">Rhodococcus sp. NS1</name>
    <dbReference type="NCBI Taxonomy" id="402236"/>
    <lineage>
        <taxon>Bacteria</taxon>
        <taxon>Bacillati</taxon>
        <taxon>Actinomycetota</taxon>
        <taxon>Actinomycetes</taxon>
        <taxon>Mycobacteriales</taxon>
        <taxon>Nocardiaceae</taxon>
        <taxon>Rhodococcus</taxon>
    </lineage>
</organism>
<dbReference type="EMBL" id="KJ605395">
    <property type="protein sequence ID" value="AIU93454.1"/>
    <property type="molecule type" value="Genomic_DNA"/>
</dbReference>
<keyword evidence="4" id="KW-0732">Signal</keyword>
<dbReference type="Gene3D" id="3.40.50.1980">
    <property type="entry name" value="Nitrogenase molybdenum iron protein domain"/>
    <property type="match status" value="2"/>
</dbReference>
<geneLocation type="plasmid" evidence="6">
    <name>pNSL1</name>
</geneLocation>
<dbReference type="PANTHER" id="PTHR42953">
    <property type="entry name" value="HIGH-AFFINITY ZINC UPTAKE SYSTEM PROTEIN ZNUA-RELATED"/>
    <property type="match status" value="1"/>
</dbReference>
<protein>
    <submittedName>
        <fullName evidence="6">Uncharacterized protein</fullName>
    </submittedName>
</protein>
<evidence type="ECO:0000256" key="3">
    <source>
        <dbReference type="ARBA" id="ARBA00022723"/>
    </source>
</evidence>
<accession>A0A097SPK3</accession>
<keyword evidence="6" id="KW-0614">Plasmid</keyword>
<keyword evidence="2" id="KW-0813">Transport</keyword>
<gene>
    <name evidence="6" type="ORF">LRS1606.20</name>
</gene>
<dbReference type="InterPro" id="IPR050492">
    <property type="entry name" value="Bact_metal-bind_prot9"/>
</dbReference>
<name>A0A097SPK3_9NOCA</name>
<dbReference type="GO" id="GO:0030001">
    <property type="term" value="P:metal ion transport"/>
    <property type="evidence" value="ECO:0007669"/>
    <property type="project" value="InterPro"/>
</dbReference>
<evidence type="ECO:0000313" key="6">
    <source>
        <dbReference type="EMBL" id="AIU93454.1"/>
    </source>
</evidence>
<feature type="region of interest" description="Disordered" evidence="5">
    <location>
        <begin position="115"/>
        <end position="139"/>
    </location>
</feature>
<reference evidence="6" key="1">
    <citation type="submission" date="2014-03" db="EMBL/GenBank/DDBJ databases">
        <authorList>
            <person name="Zhang G."/>
            <person name="Zhu L."/>
            <person name="Fang P."/>
        </authorList>
    </citation>
    <scope>NUCLEOTIDE SEQUENCE</scope>
    <source>
        <strain evidence="6">NS1</strain>
        <plasmid evidence="6">pNSL1</plasmid>
    </source>
</reference>
<keyword evidence="3" id="KW-0479">Metal-binding</keyword>
<dbReference type="PANTHER" id="PTHR42953:SF1">
    <property type="entry name" value="METAL-BINDING PROTEIN HI_0362-RELATED"/>
    <property type="match status" value="1"/>
</dbReference>
<evidence type="ECO:0000256" key="2">
    <source>
        <dbReference type="ARBA" id="ARBA00022448"/>
    </source>
</evidence>